<evidence type="ECO:0000313" key="1">
    <source>
        <dbReference type="EnsemblMetazoa" id="Aqu2.1.06763_001"/>
    </source>
</evidence>
<dbReference type="InParanoid" id="A0A1X7SXS7"/>
<name>A0A1X7SXS7_AMPQE</name>
<sequence length="282" mass="30761">MIGTNLYEFIPQTLLQFQEGDIFGVYSDRTDGERLVLYEQRFNGPTNLRISDSLDSPPSTISETLITINNDFPLVTVEINIFTQPTVAITSSITENILEASVSFTSFMTSLSPTMFSHIFSPSSSFSHELSIVTETMNDRQTAKVPSPSTTHSTIKPTIYNSSTSMFVISSTIPLTPATQPTEPSASFLVGGIIVGVVCIILELSTSLKILTTSTNDDHDTNIDTLKDNPAYVTTTGSTFRSTTLLDNPAYTSTSNTVPVDDDTLYTYASNNSSNLYSTINF</sequence>
<protein>
    <submittedName>
        <fullName evidence="1">Uncharacterized protein</fullName>
    </submittedName>
</protein>
<dbReference type="AlphaFoldDB" id="A0A1X7SXS7"/>
<proteinExistence type="predicted"/>
<accession>A0A1X7SXS7</accession>
<organism evidence="1">
    <name type="scientific">Amphimedon queenslandica</name>
    <name type="common">Sponge</name>
    <dbReference type="NCBI Taxonomy" id="400682"/>
    <lineage>
        <taxon>Eukaryota</taxon>
        <taxon>Metazoa</taxon>
        <taxon>Porifera</taxon>
        <taxon>Demospongiae</taxon>
        <taxon>Heteroscleromorpha</taxon>
        <taxon>Haplosclerida</taxon>
        <taxon>Niphatidae</taxon>
        <taxon>Amphimedon</taxon>
    </lineage>
</organism>
<dbReference type="EnsemblMetazoa" id="Aqu2.1.06763_001">
    <property type="protein sequence ID" value="Aqu2.1.06763_001"/>
    <property type="gene ID" value="Aqu2.1.06763"/>
</dbReference>
<reference evidence="1" key="1">
    <citation type="submission" date="2017-05" db="UniProtKB">
        <authorList>
            <consortium name="EnsemblMetazoa"/>
        </authorList>
    </citation>
    <scope>IDENTIFICATION</scope>
</reference>